<evidence type="ECO:0008006" key="5">
    <source>
        <dbReference type="Google" id="ProtNLM"/>
    </source>
</evidence>
<evidence type="ECO:0000256" key="1">
    <source>
        <dbReference type="SAM" id="Phobius"/>
    </source>
</evidence>
<feature type="transmembrane region" description="Helical" evidence="1">
    <location>
        <begin position="373"/>
        <end position="396"/>
    </location>
</feature>
<proteinExistence type="predicted"/>
<keyword evidence="1" id="KW-0812">Transmembrane</keyword>
<evidence type="ECO:0000256" key="2">
    <source>
        <dbReference type="SAM" id="SignalP"/>
    </source>
</evidence>
<dbReference type="InterPro" id="IPR029062">
    <property type="entry name" value="Class_I_gatase-like"/>
</dbReference>
<dbReference type="RefSeq" id="WP_108994358.1">
    <property type="nucleotide sequence ID" value="NZ_BDQX01000243.1"/>
</dbReference>
<gene>
    <name evidence="3" type="ORF">PAT3040_04355</name>
</gene>
<feature type="signal peptide" evidence="2">
    <location>
        <begin position="1"/>
        <end position="33"/>
    </location>
</feature>
<evidence type="ECO:0000313" key="4">
    <source>
        <dbReference type="Proteomes" id="UP000245202"/>
    </source>
</evidence>
<dbReference type="AlphaFoldDB" id="A0A2R5ESM1"/>
<name>A0A2R5ESM1_9BACL</name>
<keyword evidence="1" id="KW-1133">Transmembrane helix</keyword>
<dbReference type="SUPFAM" id="SSF52317">
    <property type="entry name" value="Class I glutamine amidotransferase-like"/>
    <property type="match status" value="1"/>
</dbReference>
<organism evidence="3 4">
    <name type="scientific">Paenibacillus agaridevorans</name>
    <dbReference type="NCBI Taxonomy" id="171404"/>
    <lineage>
        <taxon>Bacteria</taxon>
        <taxon>Bacillati</taxon>
        <taxon>Bacillota</taxon>
        <taxon>Bacilli</taxon>
        <taxon>Bacillales</taxon>
        <taxon>Paenibacillaceae</taxon>
        <taxon>Paenibacillus</taxon>
    </lineage>
</organism>
<dbReference type="EMBL" id="BDQX01000243">
    <property type="protein sequence ID" value="GBG09696.1"/>
    <property type="molecule type" value="Genomic_DNA"/>
</dbReference>
<comment type="caution">
    <text evidence="3">The sequence shown here is derived from an EMBL/GenBank/DDBJ whole genome shotgun (WGS) entry which is preliminary data.</text>
</comment>
<sequence>MRGERTYRQPYFARAALALIVFLLAWPALAVHADGEKSGISLQSTIGYQGSYKDGRWYPARLTLTNDTGDTLKGDLVLSYINGDNVTTNSVVPLELPPGSPVQVTVGVPGVILNKDSNRIAFYEGGYNDKGTGKQLGERGYLDSRNSLSYMIGVVSRDPDTFNFMPQLNQKGYDIAVYPLKPEDLPDETELLDSLDVIVINDIPTGDWSEGRVQAIRDWVIRGGTLVLSGGAGYEQTSRAFAELAPVEAGGTSQLTSAVALESAGGESLALPNGLTVSNGKAVRGTAIVVEGEVPLAVSAEQGFGQVVYAAFDPSLEPMASWAGSSLLWAKLLSDTLMPTSVNAAMGSGGYLNQYWQLNNILDLFPSIKQPELLLLIAMLGIYILVIAPMLYIVLAKADRREWAWWLIPVLSIVMGVTVFFIGSGDKRSVMSHTVEIVEISGDGHAVISGGTGIFTPAGGTVSALFDEAKPIRFYGDNGMRNGLNSNGHYQLWSGNAETKAVWKGVPYWSTRKLWTDRQAAAAEETGTLDVSYKDDNGTSKAIVTNNTTVDLNDVYLLAQGSSTSIGDLKKGESGEAVMPSIPAQGYFYYGGSVFPHPTNNRQVDEHRRQRELLDMYFNRFNNGVLQAQQPVIVGFSEDHASQYLVDGAKVQSDNLRMWIKELEPVIQTGGRVHVPAGAMSPIMTSNTIQSYSSYGDGTMQISAGEMEMEYLLPNGYGVAYDKLDINFVNGNSNPNAVWSIWQESTGQWVELGGSLEAPAAYLTPAQSIRLKMVSTSEGMIWLPQLTLEGEVLQP</sequence>
<keyword evidence="2" id="KW-0732">Signal</keyword>
<reference evidence="3 4" key="1">
    <citation type="submission" date="2017-08" db="EMBL/GenBank/DDBJ databases">
        <title>Substantial Increase in Enzyme Production by Combined Drug-Resistance Mutations in Paenibacillus agaridevorans.</title>
        <authorList>
            <person name="Tanaka Y."/>
            <person name="Funane K."/>
            <person name="Hosaka T."/>
            <person name="Shiwa Y."/>
            <person name="Fujita N."/>
            <person name="Miyazaki T."/>
            <person name="Yoshikawa H."/>
            <person name="Murakami K."/>
            <person name="Kasahara K."/>
            <person name="Inaoka T."/>
            <person name="Hiraga Y."/>
            <person name="Ochi K."/>
        </authorList>
    </citation>
    <scope>NUCLEOTIDE SEQUENCE [LARGE SCALE GENOMIC DNA]</scope>
    <source>
        <strain evidence="3 4">T-3040</strain>
    </source>
</reference>
<dbReference type="Proteomes" id="UP000245202">
    <property type="component" value="Unassembled WGS sequence"/>
</dbReference>
<protein>
    <recommendedName>
        <fullName evidence="5">Glutamine amidotransferase domain-containing protein</fullName>
    </recommendedName>
</protein>
<keyword evidence="1" id="KW-0472">Membrane</keyword>
<accession>A0A2R5ESM1</accession>
<feature type="transmembrane region" description="Helical" evidence="1">
    <location>
        <begin position="403"/>
        <end position="423"/>
    </location>
</feature>
<dbReference type="Gene3D" id="3.40.50.880">
    <property type="match status" value="1"/>
</dbReference>
<feature type="chain" id="PRO_5015318654" description="Glutamine amidotransferase domain-containing protein" evidence="2">
    <location>
        <begin position="34"/>
        <end position="795"/>
    </location>
</feature>
<keyword evidence="4" id="KW-1185">Reference proteome</keyword>
<evidence type="ECO:0000313" key="3">
    <source>
        <dbReference type="EMBL" id="GBG09696.1"/>
    </source>
</evidence>